<proteinExistence type="predicted"/>
<dbReference type="EMBL" id="BMQK01000006">
    <property type="protein sequence ID" value="GGQ59969.1"/>
    <property type="molecule type" value="Genomic_DNA"/>
</dbReference>
<protein>
    <submittedName>
        <fullName evidence="2">Uncharacterized protein</fullName>
    </submittedName>
</protein>
<keyword evidence="1" id="KW-0732">Signal</keyword>
<organism evidence="2 3">
    <name type="scientific">Streptomyces ruber</name>
    <dbReference type="NCBI Taxonomy" id="83378"/>
    <lineage>
        <taxon>Bacteria</taxon>
        <taxon>Bacillati</taxon>
        <taxon>Actinomycetota</taxon>
        <taxon>Actinomycetes</taxon>
        <taxon>Kitasatosporales</taxon>
        <taxon>Streptomycetaceae</taxon>
        <taxon>Streptomyces</taxon>
    </lineage>
</organism>
<name>A0A918BCU0_9ACTN</name>
<evidence type="ECO:0000256" key="1">
    <source>
        <dbReference type="SAM" id="SignalP"/>
    </source>
</evidence>
<keyword evidence="3" id="KW-1185">Reference proteome</keyword>
<evidence type="ECO:0000313" key="2">
    <source>
        <dbReference type="EMBL" id="GGQ59969.1"/>
    </source>
</evidence>
<evidence type="ECO:0000313" key="3">
    <source>
        <dbReference type="Proteomes" id="UP000620156"/>
    </source>
</evidence>
<feature type="chain" id="PRO_5039284621" evidence="1">
    <location>
        <begin position="22"/>
        <end position="67"/>
    </location>
</feature>
<gene>
    <name evidence="2" type="ORF">GCM10010145_32590</name>
</gene>
<comment type="caution">
    <text evidence="2">The sequence shown here is derived from an EMBL/GenBank/DDBJ whole genome shotgun (WGS) entry which is preliminary data.</text>
</comment>
<dbReference type="Proteomes" id="UP000620156">
    <property type="component" value="Unassembled WGS sequence"/>
</dbReference>
<sequence>MQRRTSPAAVLLGTAAAPARAGTARAAAPGPSVTRTGRTTLDTRAVSFVSYDGLVNNNSSYYSSAVS</sequence>
<accession>A0A918BCU0</accession>
<dbReference type="RefSeq" id="WP_189217549.1">
    <property type="nucleotide sequence ID" value="NZ_BMQK01000006.1"/>
</dbReference>
<feature type="signal peptide" evidence="1">
    <location>
        <begin position="1"/>
        <end position="21"/>
    </location>
</feature>
<reference evidence="2" key="1">
    <citation type="journal article" date="2014" name="Int. J. Syst. Evol. Microbiol.">
        <title>Complete genome sequence of Corynebacterium casei LMG S-19264T (=DSM 44701T), isolated from a smear-ripened cheese.</title>
        <authorList>
            <consortium name="US DOE Joint Genome Institute (JGI-PGF)"/>
            <person name="Walter F."/>
            <person name="Albersmeier A."/>
            <person name="Kalinowski J."/>
            <person name="Ruckert C."/>
        </authorList>
    </citation>
    <scope>NUCLEOTIDE SEQUENCE</scope>
    <source>
        <strain evidence="2">JCM 3131</strain>
    </source>
</reference>
<dbReference type="AlphaFoldDB" id="A0A918BCU0"/>
<reference evidence="2" key="2">
    <citation type="submission" date="2020-09" db="EMBL/GenBank/DDBJ databases">
        <authorList>
            <person name="Sun Q."/>
            <person name="Ohkuma M."/>
        </authorList>
    </citation>
    <scope>NUCLEOTIDE SEQUENCE</scope>
    <source>
        <strain evidence="2">JCM 3131</strain>
    </source>
</reference>